<dbReference type="OrthoDB" id="9782219at2"/>
<keyword evidence="2" id="KW-0238">DNA-binding</keyword>
<organism evidence="5 6">
    <name type="scientific">Bradyrhizobium diazoefficiens (strain JCM 10833 / BCRC 13528 / IAM 13628 / NBRC 14792 / USDA 110)</name>
    <dbReference type="NCBI Taxonomy" id="224911"/>
    <lineage>
        <taxon>Bacteria</taxon>
        <taxon>Pseudomonadati</taxon>
        <taxon>Pseudomonadota</taxon>
        <taxon>Alphaproteobacteria</taxon>
        <taxon>Hyphomicrobiales</taxon>
        <taxon>Nitrobacteraceae</taxon>
        <taxon>Bradyrhizobium</taxon>
    </lineage>
</organism>
<name>Q89K10_BRADU</name>
<keyword evidence="6" id="KW-1185">Reference proteome</keyword>
<evidence type="ECO:0000313" key="5">
    <source>
        <dbReference type="EMBL" id="BAC50374.1"/>
    </source>
</evidence>
<protein>
    <submittedName>
        <fullName evidence="5">Transcriptional regulatory protein</fullName>
    </submittedName>
</protein>
<evidence type="ECO:0000259" key="4">
    <source>
        <dbReference type="PROSITE" id="PS51118"/>
    </source>
</evidence>
<dbReference type="GO" id="GO:0006355">
    <property type="term" value="P:regulation of DNA-templated transcription"/>
    <property type="evidence" value="ECO:0000318"/>
    <property type="project" value="GO_Central"/>
</dbReference>
<reference evidence="6" key="1">
    <citation type="journal article" date="2002" name="DNA Res.">
        <title>Complete genomic sequence of nitrogen-fixing symbiotic bacterium Bradyrhizobium japonicum USDA110.</title>
        <authorList>
            <person name="Kaneko T."/>
            <person name="Nakamura Y."/>
            <person name="Sato S."/>
            <person name="Minamisawa K."/>
            <person name="Uchiumi T."/>
            <person name="Sasamoto S."/>
            <person name="Watanabe A."/>
            <person name="Idesawa K."/>
            <person name="Iriguchi M."/>
            <person name="Kawashima K."/>
            <person name="Kohara M."/>
            <person name="Matsumoto M."/>
            <person name="Shimpo S."/>
            <person name="Tsuruoka H."/>
            <person name="Wada T."/>
            <person name="Yamada M."/>
            <person name="Tabata S."/>
        </authorList>
    </citation>
    <scope>NUCLEOTIDE SEQUENCE [LARGE SCALE GENOMIC DNA]</scope>
    <source>
        <strain evidence="6">JCM 10833 / BCRC 13528 / IAM 13628 / NBRC 14792 / USDA 110</strain>
    </source>
</reference>
<dbReference type="GO" id="GO:0003700">
    <property type="term" value="F:DNA-binding transcription factor activity"/>
    <property type="evidence" value="ECO:0000318"/>
    <property type="project" value="GO_Central"/>
</dbReference>
<gene>
    <name evidence="5" type="ordered locus">blr5109</name>
</gene>
<dbReference type="PANTHER" id="PTHR33204:SF18">
    <property type="entry name" value="TRANSCRIPTIONAL REGULATORY PROTEIN"/>
    <property type="match status" value="1"/>
</dbReference>
<keyword evidence="3" id="KW-0804">Transcription</keyword>
<proteinExistence type="predicted"/>
<dbReference type="GO" id="GO:0003677">
    <property type="term" value="F:DNA binding"/>
    <property type="evidence" value="ECO:0007669"/>
    <property type="project" value="UniProtKB-KW"/>
</dbReference>
<dbReference type="PROSITE" id="PS51118">
    <property type="entry name" value="HTH_HXLR"/>
    <property type="match status" value="1"/>
</dbReference>
<evidence type="ECO:0000256" key="3">
    <source>
        <dbReference type="ARBA" id="ARBA00023163"/>
    </source>
</evidence>
<dbReference type="SUPFAM" id="SSF46785">
    <property type="entry name" value="Winged helix' DNA-binding domain"/>
    <property type="match status" value="1"/>
</dbReference>
<dbReference type="InterPro" id="IPR036390">
    <property type="entry name" value="WH_DNA-bd_sf"/>
</dbReference>
<dbReference type="EMBL" id="BA000040">
    <property type="protein sequence ID" value="BAC50374.1"/>
    <property type="molecule type" value="Genomic_DNA"/>
</dbReference>
<dbReference type="GO" id="GO:0032993">
    <property type="term" value="C:protein-DNA complex"/>
    <property type="evidence" value="ECO:0000318"/>
    <property type="project" value="GO_Central"/>
</dbReference>
<dbReference type="InterPro" id="IPR002577">
    <property type="entry name" value="HTH_HxlR"/>
</dbReference>
<evidence type="ECO:0000256" key="2">
    <source>
        <dbReference type="ARBA" id="ARBA00023125"/>
    </source>
</evidence>
<dbReference type="Pfam" id="PF01638">
    <property type="entry name" value="HxlR"/>
    <property type="match status" value="1"/>
</dbReference>
<dbReference type="InParanoid" id="Q89K10"/>
<dbReference type="InterPro" id="IPR036388">
    <property type="entry name" value="WH-like_DNA-bd_sf"/>
</dbReference>
<evidence type="ECO:0000256" key="1">
    <source>
        <dbReference type="ARBA" id="ARBA00023015"/>
    </source>
</evidence>
<sequence length="156" mass="17589">MVKRTSFEGDTCPIARSLEAIGDWWSLLIIREALFGLRRFGEFQSKLGMAKNILAARLRALVDHDILETAPASDGSAYSEYLLTLKGRGTFPILVALRQWSEEFDDHPEQIATILVDREKGRPVRKLELRAEDGRLLSQADTTVKPRPALRRRATG</sequence>
<dbReference type="PhylomeDB" id="Q89K10"/>
<accession>Q89K10</accession>
<dbReference type="GeneID" id="46492115"/>
<keyword evidence="1" id="KW-0805">Transcription regulation</keyword>
<feature type="domain" description="HTH hxlR-type" evidence="4">
    <location>
        <begin position="12"/>
        <end position="109"/>
    </location>
</feature>
<dbReference type="PATRIC" id="fig|224911.44.peg.4978"/>
<dbReference type="Gene3D" id="1.10.10.10">
    <property type="entry name" value="Winged helix-like DNA-binding domain superfamily/Winged helix DNA-binding domain"/>
    <property type="match status" value="1"/>
</dbReference>
<dbReference type="STRING" id="224911.AAV28_22915"/>
<dbReference type="RefSeq" id="WP_011087869.1">
    <property type="nucleotide sequence ID" value="NC_004463.1"/>
</dbReference>
<dbReference type="AlphaFoldDB" id="Q89K10"/>
<dbReference type="Proteomes" id="UP000002526">
    <property type="component" value="Chromosome"/>
</dbReference>
<dbReference type="HOGENOM" id="CLU_111585_0_1_5"/>
<dbReference type="KEGG" id="bja:blr5109"/>
<dbReference type="PANTHER" id="PTHR33204">
    <property type="entry name" value="TRANSCRIPTIONAL REGULATOR, MARR FAMILY"/>
    <property type="match status" value="1"/>
</dbReference>
<dbReference type="eggNOG" id="COG1733">
    <property type="taxonomic scope" value="Bacteria"/>
</dbReference>
<evidence type="ECO:0000313" key="6">
    <source>
        <dbReference type="Proteomes" id="UP000002526"/>
    </source>
</evidence>
<dbReference type="EnsemblBacteria" id="BAC50374">
    <property type="protein sequence ID" value="BAC50374"/>
    <property type="gene ID" value="BAC50374"/>
</dbReference>